<feature type="compositionally biased region" description="Basic and acidic residues" evidence="1">
    <location>
        <begin position="71"/>
        <end position="93"/>
    </location>
</feature>
<dbReference type="Proteomes" id="UP000614424">
    <property type="component" value="Unassembled WGS sequence"/>
</dbReference>
<comment type="caution">
    <text evidence="2">The sequence shown here is derived from an EMBL/GenBank/DDBJ whole genome shotgun (WGS) entry which is preliminary data.</text>
</comment>
<accession>A0A8J6NB24</accession>
<proteinExistence type="predicted"/>
<gene>
    <name evidence="2" type="ORF">H8E41_06385</name>
</gene>
<organism evidence="2 3">
    <name type="scientific">Candidatus Desulfobia pelagia</name>
    <dbReference type="NCBI Taxonomy" id="2841692"/>
    <lineage>
        <taxon>Bacteria</taxon>
        <taxon>Pseudomonadati</taxon>
        <taxon>Thermodesulfobacteriota</taxon>
        <taxon>Desulfobulbia</taxon>
        <taxon>Desulfobulbales</taxon>
        <taxon>Desulfobulbaceae</taxon>
        <taxon>Candidatus Desulfobia</taxon>
    </lineage>
</organism>
<name>A0A8J6NB24_9BACT</name>
<evidence type="ECO:0000313" key="3">
    <source>
        <dbReference type="Proteomes" id="UP000614424"/>
    </source>
</evidence>
<evidence type="ECO:0000256" key="1">
    <source>
        <dbReference type="SAM" id="MobiDB-lite"/>
    </source>
</evidence>
<feature type="compositionally biased region" description="Basic and acidic residues" evidence="1">
    <location>
        <begin position="49"/>
        <end position="63"/>
    </location>
</feature>
<dbReference type="AlphaFoldDB" id="A0A8J6NB24"/>
<evidence type="ECO:0000313" key="2">
    <source>
        <dbReference type="EMBL" id="MBC8317516.1"/>
    </source>
</evidence>
<protein>
    <submittedName>
        <fullName evidence="2">DUF904 domain-containing protein</fullName>
    </submittedName>
</protein>
<feature type="compositionally biased region" description="Polar residues" evidence="1">
    <location>
        <begin position="94"/>
        <end position="104"/>
    </location>
</feature>
<feature type="region of interest" description="Disordered" evidence="1">
    <location>
        <begin position="49"/>
        <end position="104"/>
    </location>
</feature>
<dbReference type="EMBL" id="JACNJZ010000092">
    <property type="protein sequence ID" value="MBC8317516.1"/>
    <property type="molecule type" value="Genomic_DNA"/>
</dbReference>
<sequence length="104" mass="12022">MIETEDLGRLESVVEKLLSDFNNLMIEKNKLETLLQQKNSEIEKLQESLDNVHSEKTQVHERVSGILSSIEKWEHHQSPKEEDSGEEKNDEKSGSSPQLFSMNR</sequence>
<reference evidence="2 3" key="1">
    <citation type="submission" date="2020-08" db="EMBL/GenBank/DDBJ databases">
        <title>Bridging the membrane lipid divide: bacteria of the FCB group superphylum have the potential to synthesize archaeal ether lipids.</title>
        <authorList>
            <person name="Villanueva L."/>
            <person name="Von Meijenfeldt F.A.B."/>
            <person name="Westbye A.B."/>
            <person name="Yadav S."/>
            <person name="Hopmans E.C."/>
            <person name="Dutilh B.E."/>
            <person name="Sinninghe Damste J.S."/>
        </authorList>
    </citation>
    <scope>NUCLEOTIDE SEQUENCE [LARGE SCALE GENOMIC DNA]</scope>
    <source>
        <strain evidence="2">NIOZ-UU47</strain>
    </source>
</reference>